<feature type="chain" id="PRO_5012880712" description="Ig-like domain-containing protein" evidence="1">
    <location>
        <begin position="22"/>
        <end position="190"/>
    </location>
</feature>
<evidence type="ECO:0000313" key="3">
    <source>
        <dbReference type="Proteomes" id="UP000076420"/>
    </source>
</evidence>
<dbReference type="EnsemblMetazoa" id="BGLB005243-RB">
    <property type="protein sequence ID" value="BGLB005243-PB"/>
    <property type="gene ID" value="BGLB005243"/>
</dbReference>
<keyword evidence="1" id="KW-0732">Signal</keyword>
<evidence type="ECO:0008006" key="4">
    <source>
        <dbReference type="Google" id="ProtNLM"/>
    </source>
</evidence>
<sequence length="190" mass="21097">MLWLVVIGALALTSTINLVTSQFQVGHMTFTQWTDMDNDDILIHLLCQYTLAYSDDSRYATPPYIIAIQNAKKVSIAEVEDSDNVRFDTELEGDWMAEGKAEPPDTEAYLHLFKGNVSKKDAGLYICESRYLRNGNDEFFPDQKAVLQFSSTEDSGSDVQVDYGGEVNAGNVPNCQPGCTCNPDYADPIC</sequence>
<dbReference type="VEuPathDB" id="VectorBase:BGLB005243"/>
<protein>
    <recommendedName>
        <fullName evidence="4">Ig-like domain-containing protein</fullName>
    </recommendedName>
</protein>
<name>A0A2C9JND0_BIOGL</name>
<dbReference type="VEuPathDB" id="VectorBase:BGLAX_039032"/>
<proteinExistence type="predicted"/>
<feature type="signal peptide" evidence="1">
    <location>
        <begin position="1"/>
        <end position="21"/>
    </location>
</feature>
<evidence type="ECO:0000256" key="1">
    <source>
        <dbReference type="SAM" id="SignalP"/>
    </source>
</evidence>
<dbReference type="AlphaFoldDB" id="A0A2C9JND0"/>
<accession>A0A2C9JND0</accession>
<gene>
    <name evidence="2" type="primary">106061109</name>
</gene>
<dbReference type="Proteomes" id="UP000076420">
    <property type="component" value="Unassembled WGS sequence"/>
</dbReference>
<reference evidence="2" key="1">
    <citation type="submission" date="2020-05" db="UniProtKB">
        <authorList>
            <consortium name="EnsemblMetazoa"/>
        </authorList>
    </citation>
    <scope>IDENTIFICATION</scope>
    <source>
        <strain evidence="2">BB02</strain>
    </source>
</reference>
<dbReference type="OrthoDB" id="10281897at2759"/>
<organism evidence="2 3">
    <name type="scientific">Biomphalaria glabrata</name>
    <name type="common">Bloodfluke planorb</name>
    <name type="synonym">Freshwater snail</name>
    <dbReference type="NCBI Taxonomy" id="6526"/>
    <lineage>
        <taxon>Eukaryota</taxon>
        <taxon>Metazoa</taxon>
        <taxon>Spiralia</taxon>
        <taxon>Lophotrochozoa</taxon>
        <taxon>Mollusca</taxon>
        <taxon>Gastropoda</taxon>
        <taxon>Heterobranchia</taxon>
        <taxon>Euthyneura</taxon>
        <taxon>Panpulmonata</taxon>
        <taxon>Hygrophila</taxon>
        <taxon>Lymnaeoidea</taxon>
        <taxon>Planorbidae</taxon>
        <taxon>Biomphalaria</taxon>
    </lineage>
</organism>
<evidence type="ECO:0000313" key="2">
    <source>
        <dbReference type="EnsemblMetazoa" id="BGLB005243-PB"/>
    </source>
</evidence>